<proteinExistence type="predicted"/>
<accession>A0A0B0P3I7</accession>
<evidence type="ECO:0000313" key="1">
    <source>
        <dbReference type="EMBL" id="KHG17921.1"/>
    </source>
</evidence>
<name>A0A0B0P3I7_GOSAR</name>
<dbReference type="Proteomes" id="UP000032142">
    <property type="component" value="Unassembled WGS sequence"/>
</dbReference>
<organism evidence="1 2">
    <name type="scientific">Gossypium arboreum</name>
    <name type="common">Tree cotton</name>
    <name type="synonym">Gossypium nanking</name>
    <dbReference type="NCBI Taxonomy" id="29729"/>
    <lineage>
        <taxon>Eukaryota</taxon>
        <taxon>Viridiplantae</taxon>
        <taxon>Streptophyta</taxon>
        <taxon>Embryophyta</taxon>
        <taxon>Tracheophyta</taxon>
        <taxon>Spermatophyta</taxon>
        <taxon>Magnoliopsida</taxon>
        <taxon>eudicotyledons</taxon>
        <taxon>Gunneridae</taxon>
        <taxon>Pentapetalae</taxon>
        <taxon>rosids</taxon>
        <taxon>malvids</taxon>
        <taxon>Malvales</taxon>
        <taxon>Malvaceae</taxon>
        <taxon>Malvoideae</taxon>
        <taxon>Gossypium</taxon>
    </lineage>
</organism>
<sequence>MCLGASTNINYLFIL</sequence>
<evidence type="ECO:0000313" key="2">
    <source>
        <dbReference type="Proteomes" id="UP000032142"/>
    </source>
</evidence>
<protein>
    <submittedName>
        <fullName evidence="1">Uncharacterized protein</fullName>
    </submittedName>
</protein>
<gene>
    <name evidence="1" type="ORF">F383_22458</name>
</gene>
<dbReference type="EMBL" id="KN409363">
    <property type="protein sequence ID" value="KHG17921.1"/>
    <property type="molecule type" value="Genomic_DNA"/>
</dbReference>
<keyword evidence="2" id="KW-1185">Reference proteome</keyword>
<reference evidence="2" key="1">
    <citation type="submission" date="2014-09" db="EMBL/GenBank/DDBJ databases">
        <authorList>
            <person name="Mudge J."/>
            <person name="Ramaraj T."/>
            <person name="Lindquist I.E."/>
            <person name="Bharti A.K."/>
            <person name="Sundararajan A."/>
            <person name="Cameron C.T."/>
            <person name="Woodward J.E."/>
            <person name="May G.D."/>
            <person name="Brubaker C."/>
            <person name="Broadhvest J."/>
            <person name="Wilkins T.A."/>
        </authorList>
    </citation>
    <scope>NUCLEOTIDE SEQUENCE</scope>
    <source>
        <strain evidence="2">cv. AKA8401</strain>
    </source>
</reference>